<evidence type="ECO:0000313" key="3">
    <source>
        <dbReference type="Proteomes" id="UP000603865"/>
    </source>
</evidence>
<reference evidence="2" key="1">
    <citation type="journal article" date="2014" name="Int. J. Syst. Evol. Microbiol.">
        <title>Complete genome sequence of Corynebacterium casei LMG S-19264T (=DSM 44701T), isolated from a smear-ripened cheese.</title>
        <authorList>
            <consortium name="US DOE Joint Genome Institute (JGI-PGF)"/>
            <person name="Walter F."/>
            <person name="Albersmeier A."/>
            <person name="Kalinowski J."/>
            <person name="Ruckert C."/>
        </authorList>
    </citation>
    <scope>NUCLEOTIDE SEQUENCE</scope>
    <source>
        <strain evidence="2">JCM 31311</strain>
    </source>
</reference>
<feature type="domain" description="Aminotransferase class V" evidence="1">
    <location>
        <begin position="56"/>
        <end position="362"/>
    </location>
</feature>
<evidence type="ECO:0000313" key="2">
    <source>
        <dbReference type="EMBL" id="GGR22321.1"/>
    </source>
</evidence>
<comment type="caution">
    <text evidence="2">The sequence shown here is derived from an EMBL/GenBank/DDBJ whole genome shotgun (WGS) entry which is preliminary data.</text>
</comment>
<dbReference type="SUPFAM" id="SSF53383">
    <property type="entry name" value="PLP-dependent transferases"/>
    <property type="match status" value="1"/>
</dbReference>
<dbReference type="InterPro" id="IPR015421">
    <property type="entry name" value="PyrdxlP-dep_Trfase_major"/>
</dbReference>
<dbReference type="RefSeq" id="WP_189092085.1">
    <property type="nucleotide sequence ID" value="NZ_BMQL01000028.1"/>
</dbReference>
<name>A0A918FCI4_9DEIO</name>
<keyword evidence="3" id="KW-1185">Reference proteome</keyword>
<proteinExistence type="predicted"/>
<dbReference type="EMBL" id="BMQL01000028">
    <property type="protein sequence ID" value="GGR22321.1"/>
    <property type="molecule type" value="Genomic_DNA"/>
</dbReference>
<dbReference type="InterPro" id="IPR015422">
    <property type="entry name" value="PyrdxlP-dep_Trfase_small"/>
</dbReference>
<dbReference type="AlphaFoldDB" id="A0A918FCI4"/>
<dbReference type="InterPro" id="IPR015424">
    <property type="entry name" value="PyrdxlP-dep_Trfase"/>
</dbReference>
<accession>A0A918FCI4</accession>
<organism evidence="2 3">
    <name type="scientific">Deinococcus ruber</name>
    <dbReference type="NCBI Taxonomy" id="1848197"/>
    <lineage>
        <taxon>Bacteria</taxon>
        <taxon>Thermotogati</taxon>
        <taxon>Deinococcota</taxon>
        <taxon>Deinococci</taxon>
        <taxon>Deinococcales</taxon>
        <taxon>Deinococcaceae</taxon>
        <taxon>Deinococcus</taxon>
    </lineage>
</organism>
<dbReference type="GO" id="GO:0008483">
    <property type="term" value="F:transaminase activity"/>
    <property type="evidence" value="ECO:0007669"/>
    <property type="project" value="UniProtKB-KW"/>
</dbReference>
<gene>
    <name evidence="2" type="primary">ycbU</name>
    <name evidence="2" type="ORF">GCM10008957_37990</name>
</gene>
<protein>
    <submittedName>
        <fullName evidence="2">Aminotransferase YcbU</fullName>
    </submittedName>
</protein>
<dbReference type="Proteomes" id="UP000603865">
    <property type="component" value="Unassembled WGS sequence"/>
</dbReference>
<reference evidence="2" key="2">
    <citation type="submission" date="2020-09" db="EMBL/GenBank/DDBJ databases">
        <authorList>
            <person name="Sun Q."/>
            <person name="Ohkuma M."/>
        </authorList>
    </citation>
    <scope>NUCLEOTIDE SEQUENCE</scope>
    <source>
        <strain evidence="2">JCM 31311</strain>
    </source>
</reference>
<dbReference type="Gene3D" id="3.40.640.10">
    <property type="entry name" value="Type I PLP-dependent aspartate aminotransferase-like (Major domain)"/>
    <property type="match status" value="1"/>
</dbReference>
<dbReference type="Pfam" id="PF00266">
    <property type="entry name" value="Aminotran_5"/>
    <property type="match status" value="1"/>
</dbReference>
<sequence length="388" mass="41150">MTLSPSEFRSHFPGLDTYVHANNCSRGALSSEVEAAVGEYLRSWRDGGSPWGEWMGVWEEARAALAALIGSDPAQVALTDSASHALALAVRAQPPAAGAVVIEAHNFPSAFYLADALRRDGYQVRFTADFPGETPLERTRAALPGAALLVLAQVSFQTGELLDVPAYVACAREYGCVVALDGYQALGIVPTDVAALGVTYYLSGTHKYLLGSEGFAFLYAQGGSGSPHAPGWMAAADPIGMDLVQRDLSPDARRFETGTPNVVGAYACRAALGLLAQVPAPQRLAQVQACVSLIRQAAQHAGLKVVTPTEPSRFAAMIALAAPDSGRTAAEMHQSGLLVSARGPVVRVSFHAYNTLSEAQRLADWISAHPQQFERMSGQQVHVQKEPL</sequence>
<keyword evidence="2" id="KW-0032">Aminotransferase</keyword>
<dbReference type="PANTHER" id="PTHR43586">
    <property type="entry name" value="CYSTEINE DESULFURASE"/>
    <property type="match status" value="1"/>
</dbReference>
<dbReference type="PANTHER" id="PTHR43586:SF15">
    <property type="entry name" value="BLR3095 PROTEIN"/>
    <property type="match status" value="1"/>
</dbReference>
<evidence type="ECO:0000259" key="1">
    <source>
        <dbReference type="Pfam" id="PF00266"/>
    </source>
</evidence>
<dbReference type="InterPro" id="IPR000192">
    <property type="entry name" value="Aminotrans_V_dom"/>
</dbReference>
<dbReference type="Gene3D" id="3.90.1150.10">
    <property type="entry name" value="Aspartate Aminotransferase, domain 1"/>
    <property type="match status" value="1"/>
</dbReference>
<keyword evidence="2" id="KW-0808">Transferase</keyword>